<evidence type="ECO:0000313" key="2">
    <source>
        <dbReference type="Proteomes" id="UP000198341"/>
    </source>
</evidence>
<accession>K8F0D2</accession>
<evidence type="ECO:0000313" key="1">
    <source>
        <dbReference type="EMBL" id="CCO14958.1"/>
    </source>
</evidence>
<gene>
    <name evidence="1" type="ORF">Bathy02g00470</name>
</gene>
<organism evidence="1 2">
    <name type="scientific">Bathycoccus prasinos</name>
    <dbReference type="NCBI Taxonomy" id="41875"/>
    <lineage>
        <taxon>Eukaryota</taxon>
        <taxon>Viridiplantae</taxon>
        <taxon>Chlorophyta</taxon>
        <taxon>Mamiellophyceae</taxon>
        <taxon>Mamiellales</taxon>
        <taxon>Bathycoccaceae</taxon>
        <taxon>Bathycoccus</taxon>
    </lineage>
</organism>
<name>K8F0D2_9CHLO</name>
<proteinExistence type="predicted"/>
<dbReference type="AlphaFoldDB" id="K8F0D2"/>
<dbReference type="Proteomes" id="UP000198341">
    <property type="component" value="Chromosome 2"/>
</dbReference>
<dbReference type="KEGG" id="bpg:Bathy02g00470"/>
<dbReference type="EMBL" id="FO082277">
    <property type="protein sequence ID" value="CCO14958.1"/>
    <property type="molecule type" value="Genomic_DNA"/>
</dbReference>
<protein>
    <submittedName>
        <fullName evidence="1">Uncharacterized protein</fullName>
    </submittedName>
</protein>
<dbReference type="OrthoDB" id="498453at2759"/>
<keyword evidence="2" id="KW-1185">Reference proteome</keyword>
<reference evidence="1 2" key="1">
    <citation type="submission" date="2011-10" db="EMBL/GenBank/DDBJ databases">
        <authorList>
            <person name="Genoscope - CEA"/>
        </authorList>
    </citation>
    <scope>NUCLEOTIDE SEQUENCE [LARGE SCALE GENOMIC DNA]</scope>
    <source>
        <strain evidence="1 2">RCC 1105</strain>
    </source>
</reference>
<dbReference type="GeneID" id="19017161"/>
<dbReference type="RefSeq" id="XP_007514718.1">
    <property type="nucleotide sequence ID" value="XM_007514656.1"/>
</dbReference>
<sequence length="289" mass="32274">MFATTKKSFITTDANAFGGGTLLLSSSSLLSRRRPKKQTGRGFEFLTARRDEDDEDEVEVQQERRHRQQKRRKRREIMTKTLASCALTEMMLFITREEQEGEARAADEGGKMSDFSNLKILLSEIKRADAELSQMIGQLQRASDVGTDAPLELMSYVFENRDSAIYNFQKNALKLDAFVDAEELTPIEAAVWDSIPQKNGGGVHTPFIVTPNEFVCALYSCVNSPDAPPSTEAALTIDMLRKGVAMGKRKDKRITSEGLLLTAEDARGKVQRYLEILESSGIFSRSSSK</sequence>